<gene>
    <name evidence="1" type="ORF">Vau01_044110</name>
</gene>
<organism evidence="1 2">
    <name type="scientific">Virgisporangium aurantiacum</name>
    <dbReference type="NCBI Taxonomy" id="175570"/>
    <lineage>
        <taxon>Bacteria</taxon>
        <taxon>Bacillati</taxon>
        <taxon>Actinomycetota</taxon>
        <taxon>Actinomycetes</taxon>
        <taxon>Micromonosporales</taxon>
        <taxon>Micromonosporaceae</taxon>
        <taxon>Virgisporangium</taxon>
    </lineage>
</organism>
<accession>A0A8J3Z7S7</accession>
<keyword evidence="2" id="KW-1185">Reference proteome</keyword>
<proteinExistence type="predicted"/>
<dbReference type="RefSeq" id="WP_203995856.1">
    <property type="nucleotide sequence ID" value="NZ_BOPG01000027.1"/>
</dbReference>
<protein>
    <recommendedName>
        <fullName evidence="3">MORN repeat variant</fullName>
    </recommendedName>
</protein>
<dbReference type="Gene3D" id="2.20.110.10">
    <property type="entry name" value="Histone H3 K4-specific methyltransferase SET7/9 N-terminal domain"/>
    <property type="match status" value="1"/>
</dbReference>
<sequence length="862" mass="93053">MRRPDTVPEAAEYLPDWDEWGLGVRVDGELHGDWRLWRGDGTFVEESSWRAGRCHGTKRRYHDDGGLATVAEYDDGAMMGLVAHRSANPTREVEIPFDSMPAAIERAEFRLTRAGVTYRQAFHDAAGVELDPFGTPVPERPPGVPLETWYIASAGQWKAGRWTNGVTGVGLQIYWTKDGDLIHVEYYRDNAVVATLGVHHKGNPLIEARRDGDAEAVDRLIEIGLGASPGAAAHAAHEGFADLAHRLVENPCTTPVLADPRVAPERRPDVDPAAEWIAGFGTDGAWYVGAVDPATGAADGAWRIWICKPHLRHDAYVETTFAAGTVTVHRTYERGVLDTEVRHAPDGTVTTTTFHENGTAATARATRGDAFVREEWFDDDDVRLALVEPVTGPYRKKSGKEVPVERWTAVDGTGTPTATGLVRAGGKGGPIGPWRLLNPDGTERATVKFKPLDLRRRGDLGRIAEVLHPWRAAADLPGVDTVDWAGLDTFFGSAKHFPFHLKGLTVPDPLAVDLAITHMYDAALHQGTIEEVTGPTVRFIVDALRTVDRPEHAVAATRFLVSIATRQWQLGAAHELAHLYVAVPDDADPAEFFAANGTEPAYHEVLAVLAAATPLWTEWAGHPSTEVRDRALQLLAVAPGDAARAALVDRLRSEPLPELRADALLGLALHRPDDAVRAVLAEHLGGDDPLLRFCAALTWLRQPDLGDNGPAVEVLVAALSTQDGLDDFPGLAFSTGEVTADASTALALLPAAESEGHVTRLAAALDEVTAINAVSVVTALLDIAFPVDAYERGADLTPAQRVAVEAIVESDNAWTFNVNLAEVLDYNGLPDDRDELRALAEGRLAPPPVPRLPVVDAGIRLP</sequence>
<comment type="caution">
    <text evidence="1">The sequence shown here is derived from an EMBL/GenBank/DDBJ whole genome shotgun (WGS) entry which is preliminary data.</text>
</comment>
<dbReference type="SUPFAM" id="SSF82185">
    <property type="entry name" value="Histone H3 K4-specific methyltransferase SET7/9 N-terminal domain"/>
    <property type="match status" value="1"/>
</dbReference>
<dbReference type="Proteomes" id="UP000612585">
    <property type="component" value="Unassembled WGS sequence"/>
</dbReference>
<evidence type="ECO:0000313" key="1">
    <source>
        <dbReference type="EMBL" id="GIJ56895.1"/>
    </source>
</evidence>
<evidence type="ECO:0000313" key="2">
    <source>
        <dbReference type="Proteomes" id="UP000612585"/>
    </source>
</evidence>
<evidence type="ECO:0008006" key="3">
    <source>
        <dbReference type="Google" id="ProtNLM"/>
    </source>
</evidence>
<name>A0A8J3Z7S7_9ACTN</name>
<dbReference type="EMBL" id="BOPG01000027">
    <property type="protein sequence ID" value="GIJ56895.1"/>
    <property type="molecule type" value="Genomic_DNA"/>
</dbReference>
<reference evidence="1" key="1">
    <citation type="submission" date="2021-01" db="EMBL/GenBank/DDBJ databases">
        <title>Whole genome shotgun sequence of Virgisporangium aurantiacum NBRC 16421.</title>
        <authorList>
            <person name="Komaki H."/>
            <person name="Tamura T."/>
        </authorList>
    </citation>
    <scope>NUCLEOTIDE SEQUENCE</scope>
    <source>
        <strain evidence="1">NBRC 16421</strain>
    </source>
</reference>
<dbReference type="AlphaFoldDB" id="A0A8J3Z7S7"/>
<dbReference type="Gene3D" id="3.90.930.1">
    <property type="match status" value="1"/>
</dbReference>